<sequence length="332" mass="38083">MMRQPHDPVKSPLEKGVPETYEIKKDTAGFAGLETAFEAYLFQRVEHLATQRPENLISWGLWNTDSRRLVAVFHLDHDGSTAWSLAQAPLGGLQATSDLPADSLVTLVKEVEHWCIAHRIQQLVVKSAPVAYDENQAILLRLVYQRCCFTVRQRHVNHHIMVTSTPFIDGIHPSERRRLRKCLRAGFTVEQWHNPDPDQVYTFLSESRQRQGYPLSLDIAQLRRLLIRLPEQALVFVVKDGIQIISLTVSIWVNSRILYNFCPADNLDYRTYSPMVLLNSFLYKYAQSSGIELIDLGVSLDHLGHEKASLMRFKENLGAEKSEKVTYEKIFI</sequence>
<feature type="domain" description="BioF2-like acetyltransferase" evidence="1">
    <location>
        <begin position="176"/>
        <end position="299"/>
    </location>
</feature>
<dbReference type="InterPro" id="IPR016181">
    <property type="entry name" value="Acyl_CoA_acyltransferase"/>
</dbReference>
<proteinExistence type="predicted"/>
<evidence type="ECO:0000313" key="2">
    <source>
        <dbReference type="EMBL" id="MPR35578.1"/>
    </source>
</evidence>
<dbReference type="SUPFAM" id="SSF55729">
    <property type="entry name" value="Acyl-CoA N-acyltransferases (Nat)"/>
    <property type="match status" value="1"/>
</dbReference>
<comment type="caution">
    <text evidence="2">The sequence shown here is derived from an EMBL/GenBank/DDBJ whole genome shotgun (WGS) entry which is preliminary data.</text>
</comment>
<dbReference type="RefSeq" id="WP_152762758.1">
    <property type="nucleotide sequence ID" value="NZ_WHLY01000002.1"/>
</dbReference>
<reference evidence="2 3" key="1">
    <citation type="submission" date="2019-10" db="EMBL/GenBank/DDBJ databases">
        <title>Draft Genome Sequence of Cytophagaceae sp. SJW1-29.</title>
        <authorList>
            <person name="Choi A."/>
        </authorList>
    </citation>
    <scope>NUCLEOTIDE SEQUENCE [LARGE SCALE GENOMIC DNA]</scope>
    <source>
        <strain evidence="2 3">SJW1-29</strain>
    </source>
</reference>
<dbReference type="Gene3D" id="3.40.630.30">
    <property type="match status" value="1"/>
</dbReference>
<evidence type="ECO:0000259" key="1">
    <source>
        <dbReference type="Pfam" id="PF13480"/>
    </source>
</evidence>
<dbReference type="Pfam" id="PF13480">
    <property type="entry name" value="Acetyltransf_6"/>
    <property type="match status" value="1"/>
</dbReference>
<name>A0A7C9BEH0_9BACT</name>
<accession>A0A7C9BEH0</accession>
<organism evidence="2 3">
    <name type="scientific">Salmonirosea aquatica</name>
    <dbReference type="NCBI Taxonomy" id="2654236"/>
    <lineage>
        <taxon>Bacteria</taxon>
        <taxon>Pseudomonadati</taxon>
        <taxon>Bacteroidota</taxon>
        <taxon>Cytophagia</taxon>
        <taxon>Cytophagales</taxon>
        <taxon>Spirosomataceae</taxon>
        <taxon>Salmonirosea</taxon>
    </lineage>
</organism>
<dbReference type="GO" id="GO:0016740">
    <property type="term" value="F:transferase activity"/>
    <property type="evidence" value="ECO:0007669"/>
    <property type="project" value="UniProtKB-KW"/>
</dbReference>
<protein>
    <submittedName>
        <fullName evidence="2">GNAT family N-acetyltransferase</fullName>
    </submittedName>
</protein>
<keyword evidence="3" id="KW-1185">Reference proteome</keyword>
<gene>
    <name evidence="2" type="ORF">GBK04_20050</name>
</gene>
<dbReference type="EMBL" id="WHLY01000002">
    <property type="protein sequence ID" value="MPR35578.1"/>
    <property type="molecule type" value="Genomic_DNA"/>
</dbReference>
<keyword evidence="2" id="KW-0808">Transferase</keyword>
<dbReference type="AlphaFoldDB" id="A0A7C9BEH0"/>
<dbReference type="Proteomes" id="UP000479293">
    <property type="component" value="Unassembled WGS sequence"/>
</dbReference>
<dbReference type="InterPro" id="IPR038740">
    <property type="entry name" value="BioF2-like_GNAT_dom"/>
</dbReference>
<evidence type="ECO:0000313" key="3">
    <source>
        <dbReference type="Proteomes" id="UP000479293"/>
    </source>
</evidence>